<evidence type="ECO:0000256" key="1">
    <source>
        <dbReference type="ARBA" id="ARBA00022729"/>
    </source>
</evidence>
<dbReference type="Gene3D" id="2.70.70.10">
    <property type="entry name" value="Glucose Permease (Domain IIA)"/>
    <property type="match status" value="1"/>
</dbReference>
<dbReference type="AlphaFoldDB" id="A0A926HN04"/>
<evidence type="ECO:0000259" key="3">
    <source>
        <dbReference type="Pfam" id="PF01551"/>
    </source>
</evidence>
<accession>A0A926HN04</accession>
<proteinExistence type="predicted"/>
<dbReference type="PANTHER" id="PTHR21666:SF289">
    <property type="entry name" value="L-ALA--D-GLU ENDOPEPTIDASE"/>
    <property type="match status" value="1"/>
</dbReference>
<evidence type="ECO:0000256" key="2">
    <source>
        <dbReference type="SAM" id="MobiDB-lite"/>
    </source>
</evidence>
<dbReference type="Proteomes" id="UP000654279">
    <property type="component" value="Unassembled WGS sequence"/>
</dbReference>
<feature type="region of interest" description="Disordered" evidence="2">
    <location>
        <begin position="42"/>
        <end position="63"/>
    </location>
</feature>
<dbReference type="PANTHER" id="PTHR21666">
    <property type="entry name" value="PEPTIDASE-RELATED"/>
    <property type="match status" value="1"/>
</dbReference>
<feature type="compositionally biased region" description="Basic residues" evidence="2">
    <location>
        <begin position="135"/>
        <end position="144"/>
    </location>
</feature>
<feature type="region of interest" description="Disordered" evidence="2">
    <location>
        <begin position="85"/>
        <end position="107"/>
    </location>
</feature>
<dbReference type="InterPro" id="IPR011055">
    <property type="entry name" value="Dup_hybrid_motif"/>
</dbReference>
<evidence type="ECO:0000313" key="5">
    <source>
        <dbReference type="Proteomes" id="UP000654279"/>
    </source>
</evidence>
<organism evidence="4 5">
    <name type="scientific">Luoshenia tenuis</name>
    <dbReference type="NCBI Taxonomy" id="2763654"/>
    <lineage>
        <taxon>Bacteria</taxon>
        <taxon>Bacillati</taxon>
        <taxon>Bacillota</taxon>
        <taxon>Clostridia</taxon>
        <taxon>Christensenellales</taxon>
        <taxon>Christensenellaceae</taxon>
        <taxon>Luoshenia</taxon>
    </lineage>
</organism>
<feature type="domain" description="M23ase beta-sheet core" evidence="3">
    <location>
        <begin position="268"/>
        <end position="359"/>
    </location>
</feature>
<dbReference type="EMBL" id="JACRSO010000002">
    <property type="protein sequence ID" value="MBC8529145.1"/>
    <property type="molecule type" value="Genomic_DNA"/>
</dbReference>
<keyword evidence="1" id="KW-0732">Signal</keyword>
<dbReference type="InterPro" id="IPR050570">
    <property type="entry name" value="Cell_wall_metabolism_enzyme"/>
</dbReference>
<gene>
    <name evidence="4" type="ORF">H8699_06865</name>
</gene>
<dbReference type="Pfam" id="PF01551">
    <property type="entry name" value="Peptidase_M23"/>
    <property type="match status" value="1"/>
</dbReference>
<reference evidence="4" key="1">
    <citation type="submission" date="2020-08" db="EMBL/GenBank/DDBJ databases">
        <title>Genome public.</title>
        <authorList>
            <person name="Liu C."/>
            <person name="Sun Q."/>
        </authorList>
    </citation>
    <scope>NUCLEOTIDE SEQUENCE</scope>
    <source>
        <strain evidence="4">NSJ-44</strain>
    </source>
</reference>
<feature type="region of interest" description="Disordered" evidence="2">
    <location>
        <begin position="130"/>
        <end position="167"/>
    </location>
</feature>
<evidence type="ECO:0000313" key="4">
    <source>
        <dbReference type="EMBL" id="MBC8529145.1"/>
    </source>
</evidence>
<comment type="caution">
    <text evidence="4">The sequence shown here is derived from an EMBL/GenBank/DDBJ whole genome shotgun (WGS) entry which is preliminary data.</text>
</comment>
<sequence length="375" mass="40531">MQEGKGNLTRLNTTAFEVYPLQSDPSPEGEDVQSEIDRFLERTGDPQEMTIDEGAGPGEAPPKAIAMRGITVEDGALPDWLAPARVDEAPEEGAEPREPQAQPAPEIERPRMQYTGVSGYYGAQRRDYRGYTRSSGRKGKKGPARGRVTAVSARRGSPRGGEKSEEDRQLNKIMIKVGVCAAVVLVVLVAKAIDQPWSRQAMSTFKQTIEAPLKLDETIGQLRFVENIFPDAVSVFSGMESAALPEDVPTLAAPAAGKITARFIEGRNEGLDIAGQDTGDVLAAADGTVTELGQDATRGAYVKIDHGDELETVYYQLTDIAVKEGDAVTQHQKIATIAKTGEQAVLHFELRYQGRAFDPLPHIDDTEKTQDAGGV</sequence>
<name>A0A926HN04_9FIRM</name>
<dbReference type="GO" id="GO:0004222">
    <property type="term" value="F:metalloendopeptidase activity"/>
    <property type="evidence" value="ECO:0007669"/>
    <property type="project" value="TreeGrafter"/>
</dbReference>
<dbReference type="RefSeq" id="WP_249285029.1">
    <property type="nucleotide sequence ID" value="NZ_JACRSO010000002.1"/>
</dbReference>
<dbReference type="InterPro" id="IPR016047">
    <property type="entry name" value="M23ase_b-sheet_dom"/>
</dbReference>
<keyword evidence="5" id="KW-1185">Reference proteome</keyword>
<dbReference type="SUPFAM" id="SSF51261">
    <property type="entry name" value="Duplicated hybrid motif"/>
    <property type="match status" value="1"/>
</dbReference>
<dbReference type="CDD" id="cd12797">
    <property type="entry name" value="M23_peptidase"/>
    <property type="match status" value="1"/>
</dbReference>
<protein>
    <submittedName>
        <fullName evidence="4">M23 family metallopeptidase</fullName>
    </submittedName>
</protein>